<accession>A0ACC1HZ49</accession>
<protein>
    <submittedName>
        <fullName evidence="1">Uncharacterized protein</fullName>
    </submittedName>
</protein>
<dbReference type="EMBL" id="JAMZIH010000002">
    <property type="protein sequence ID" value="KAJ1680408.1"/>
    <property type="molecule type" value="Genomic_DNA"/>
</dbReference>
<name>A0ACC1HZ49_9FUNG</name>
<sequence>MVKLTLPSLVALYTCTVSSALAQLDAKKSKGSSFVSEAELPEFKPYVPTSAYFWEQFTDETSGRWMPSKAKKAQKDEDESEDLLRYDGRWEIEEAQVISGIRNKKSLVLKSPAKHHAISVKFNAPIAPNDKPFVLQYEVKLQNSLECGGAYVKLLTSPAAVHAANGDEKTAKADLVEAEFTNDTPYTIMFGPDKCGDSKVHFIFRHLNPKTNQFEEKHLRNPPLPKTDKLTHLYTLIVTPDNKYRILIDDEEATAGSLFEDFVPPVNPPKEIDDPSDKKPSDWVDEPEIPDPDARKPDDWDEDAPLMIPDEDAVKPDDWYEDEPLMVSDPNAKKPEDWNDEEDGDWIPPSVSNPKCEDAAGCGPWERPMKHNPNYKGKWEPPLIKNPDYKGEWKHRRIPNPDYYEDKHPSRFAPMSGIGFEIWTMQNGITFDNIYVGESVEEAGDIAKKVWKPKHDSELKVLEAEKAEDLNQDTQTPPFSKPLARLLWHYNALRSDFQSFMEDRHYETWGVLLRRYSVLFGTLAVIFLALIFSVRAAIFSLFVSPITRPAISSASDSKKKGEDKDRDEDKDGAKGNAETTKATGRKEAVGPSTTKRVTRSSTKAAVKNDSGHDDNSD</sequence>
<evidence type="ECO:0000313" key="1">
    <source>
        <dbReference type="EMBL" id="KAJ1680408.1"/>
    </source>
</evidence>
<dbReference type="Proteomes" id="UP001145114">
    <property type="component" value="Unassembled WGS sequence"/>
</dbReference>
<proteinExistence type="predicted"/>
<reference evidence="1" key="1">
    <citation type="submission" date="2022-06" db="EMBL/GenBank/DDBJ databases">
        <title>Phylogenomic reconstructions and comparative analyses of Kickxellomycotina fungi.</title>
        <authorList>
            <person name="Reynolds N.K."/>
            <person name="Stajich J.E."/>
            <person name="Barry K."/>
            <person name="Grigoriev I.V."/>
            <person name="Crous P."/>
            <person name="Smith M.E."/>
        </authorList>
    </citation>
    <scope>NUCLEOTIDE SEQUENCE</scope>
    <source>
        <strain evidence="1">RSA 2271</strain>
    </source>
</reference>
<gene>
    <name evidence="1" type="ORF">EV182_000063</name>
</gene>
<organism evidence="1 2">
    <name type="scientific">Spiromyces aspiralis</name>
    <dbReference type="NCBI Taxonomy" id="68401"/>
    <lineage>
        <taxon>Eukaryota</taxon>
        <taxon>Fungi</taxon>
        <taxon>Fungi incertae sedis</taxon>
        <taxon>Zoopagomycota</taxon>
        <taxon>Kickxellomycotina</taxon>
        <taxon>Kickxellomycetes</taxon>
        <taxon>Kickxellales</taxon>
        <taxon>Kickxellaceae</taxon>
        <taxon>Spiromyces</taxon>
    </lineage>
</organism>
<evidence type="ECO:0000313" key="2">
    <source>
        <dbReference type="Proteomes" id="UP001145114"/>
    </source>
</evidence>
<keyword evidence="2" id="KW-1185">Reference proteome</keyword>
<comment type="caution">
    <text evidence="1">The sequence shown here is derived from an EMBL/GenBank/DDBJ whole genome shotgun (WGS) entry which is preliminary data.</text>
</comment>